<evidence type="ECO:0000259" key="1">
    <source>
        <dbReference type="Pfam" id="PF00534"/>
    </source>
</evidence>
<proteinExistence type="predicted"/>
<dbReference type="Pfam" id="PF13439">
    <property type="entry name" value="Glyco_transf_4"/>
    <property type="match status" value="1"/>
</dbReference>
<dbReference type="Pfam" id="PF00534">
    <property type="entry name" value="Glycos_transf_1"/>
    <property type="match status" value="1"/>
</dbReference>
<organism evidence="3 4">
    <name type="scientific">Alkalibacterium kapii</name>
    <dbReference type="NCBI Taxonomy" id="426704"/>
    <lineage>
        <taxon>Bacteria</taxon>
        <taxon>Bacillati</taxon>
        <taxon>Bacillota</taxon>
        <taxon>Bacilli</taxon>
        <taxon>Lactobacillales</taxon>
        <taxon>Carnobacteriaceae</taxon>
        <taxon>Alkalibacterium</taxon>
    </lineage>
</organism>
<dbReference type="InterPro" id="IPR050194">
    <property type="entry name" value="Glycosyltransferase_grp1"/>
</dbReference>
<dbReference type="SUPFAM" id="SSF53756">
    <property type="entry name" value="UDP-Glycosyltransferase/glycogen phosphorylase"/>
    <property type="match status" value="1"/>
</dbReference>
<protein>
    <submittedName>
        <fullName evidence="3">Glycosyl transferase group 1</fullName>
    </submittedName>
</protein>
<dbReference type="AlphaFoldDB" id="A0A511AS71"/>
<sequence length="393" mass="44966">MKIVYIANLNLHVKGGLFKATFERISRVKEQVDDVFVINNNFYDSAVINLVKKVLNRKDSRLKKPDISTYKNVEINNTNFKRTIFFYFKRVLKLKSTENGMIRHYLKHYKEELERADIIHAHFGWVNGYIAYELSRQLNKPYFITLHGSDVNKVWKHNRSRLVEAMEQAERCFFVSSQLLEQAITLGYSGKNALITYNGVDTKLFSQKDKRNYNRVGFVGTLKKVKGADLLPDIFKCIEKYNGETDFFVIGDGPLRNQLEQAFKERDLDVEMPGLVDYDDVPELLKTMDVLVVPSRNEGLGMIALEANAMGIPAVGSAVGGIPEAISFEENLIAFTDDLPELMGSRVAEILSSESDSSRYRERVLAKFDWDKIVDIETAAYVKALNKNQYVNP</sequence>
<dbReference type="PANTHER" id="PTHR45947:SF15">
    <property type="entry name" value="TEICHURONIC ACID BIOSYNTHESIS GLYCOSYLTRANSFERASE TUAC-RELATED"/>
    <property type="match status" value="1"/>
</dbReference>
<keyword evidence="4" id="KW-1185">Reference proteome</keyword>
<evidence type="ECO:0000313" key="4">
    <source>
        <dbReference type="Proteomes" id="UP000321662"/>
    </source>
</evidence>
<feature type="domain" description="Glycosyltransferase subfamily 4-like N-terminal" evidence="2">
    <location>
        <begin position="102"/>
        <end position="203"/>
    </location>
</feature>
<dbReference type="PANTHER" id="PTHR45947">
    <property type="entry name" value="SULFOQUINOVOSYL TRANSFERASE SQD2"/>
    <property type="match status" value="1"/>
</dbReference>
<comment type="caution">
    <text evidence="3">The sequence shown here is derived from an EMBL/GenBank/DDBJ whole genome shotgun (WGS) entry which is preliminary data.</text>
</comment>
<dbReference type="GO" id="GO:0016757">
    <property type="term" value="F:glycosyltransferase activity"/>
    <property type="evidence" value="ECO:0007669"/>
    <property type="project" value="InterPro"/>
</dbReference>
<dbReference type="Proteomes" id="UP000321662">
    <property type="component" value="Unassembled WGS sequence"/>
</dbReference>
<dbReference type="OrthoDB" id="9804196at2"/>
<feature type="domain" description="Glycosyl transferase family 1" evidence="1">
    <location>
        <begin position="207"/>
        <end position="362"/>
    </location>
</feature>
<keyword evidence="3" id="KW-0808">Transferase</keyword>
<evidence type="ECO:0000259" key="2">
    <source>
        <dbReference type="Pfam" id="PF13439"/>
    </source>
</evidence>
<evidence type="ECO:0000313" key="3">
    <source>
        <dbReference type="EMBL" id="GEK91050.1"/>
    </source>
</evidence>
<dbReference type="RefSeq" id="WP_146923787.1">
    <property type="nucleotide sequence ID" value="NZ_BJUY01000005.1"/>
</dbReference>
<gene>
    <name evidence="3" type="ORF">AKA01nite_06720</name>
</gene>
<dbReference type="EMBL" id="BJUY01000005">
    <property type="protein sequence ID" value="GEK91050.1"/>
    <property type="molecule type" value="Genomic_DNA"/>
</dbReference>
<dbReference type="Gene3D" id="3.40.50.2000">
    <property type="entry name" value="Glycogen Phosphorylase B"/>
    <property type="match status" value="2"/>
</dbReference>
<accession>A0A511AS71</accession>
<reference evidence="3 4" key="1">
    <citation type="submission" date="2019-07" db="EMBL/GenBank/DDBJ databases">
        <title>Whole genome shotgun sequence of Alkalibacterium kapii NBRC 103247.</title>
        <authorList>
            <person name="Hosoyama A."/>
            <person name="Uohara A."/>
            <person name="Ohji S."/>
            <person name="Ichikawa N."/>
        </authorList>
    </citation>
    <scope>NUCLEOTIDE SEQUENCE [LARGE SCALE GENOMIC DNA]</scope>
    <source>
        <strain evidence="3 4">NBRC 103247</strain>
    </source>
</reference>
<dbReference type="InterPro" id="IPR001296">
    <property type="entry name" value="Glyco_trans_1"/>
</dbReference>
<name>A0A511AS71_9LACT</name>
<dbReference type="InterPro" id="IPR028098">
    <property type="entry name" value="Glyco_trans_4-like_N"/>
</dbReference>